<evidence type="ECO:0000313" key="1">
    <source>
        <dbReference type="EMBL" id="KGJ87758.1"/>
    </source>
</evidence>
<protein>
    <submittedName>
        <fullName evidence="1">Uncharacterized protein</fullName>
    </submittedName>
</protein>
<comment type="caution">
    <text evidence="1">The sequence shown here is derived from an EMBL/GenBank/DDBJ whole genome shotgun (WGS) entry which is preliminary data.</text>
</comment>
<reference evidence="1 2" key="1">
    <citation type="submission" date="2014-08" db="EMBL/GenBank/DDBJ databases">
        <title>Genomic and Phenotypic Diversity of Colwellia psychrerythraea strains from Disparate Marine Basins.</title>
        <authorList>
            <person name="Techtmann S.M."/>
            <person name="Stelling S.C."/>
            <person name="Utturkar S.M."/>
            <person name="Alshibli N."/>
            <person name="Harris A."/>
            <person name="Brown S.D."/>
            <person name="Hazen T.C."/>
        </authorList>
    </citation>
    <scope>NUCLEOTIDE SEQUENCE [LARGE SCALE GENOMIC DNA]</scope>
    <source>
        <strain evidence="1 2">GAB14E</strain>
    </source>
</reference>
<sequence>MSYLYEKNKSFFKTPDADLESHLSKYLLKSHKEDLLAAKEITADITDWSFADLYGSTRSYGGSVSNNSAALIDAFVALPGAGVSFTNSGAFNGQISNISPLQRLSPKHRSHLMEILRVREIKKGSVTVQDLEDTEEQGK</sequence>
<dbReference type="AlphaFoldDB" id="A0A099KDV0"/>
<name>A0A099KDV0_COLPS</name>
<evidence type="ECO:0000313" key="2">
    <source>
        <dbReference type="Proteomes" id="UP000029868"/>
    </source>
</evidence>
<dbReference type="PATRIC" id="fig|28229.3.peg.4419"/>
<gene>
    <name evidence="1" type="ORF">GAB14E_4436</name>
</gene>
<proteinExistence type="predicted"/>
<accession>A0A099KDV0</accession>
<organism evidence="1 2">
    <name type="scientific">Colwellia psychrerythraea</name>
    <name type="common">Vibrio psychroerythus</name>
    <dbReference type="NCBI Taxonomy" id="28229"/>
    <lineage>
        <taxon>Bacteria</taxon>
        <taxon>Pseudomonadati</taxon>
        <taxon>Pseudomonadota</taxon>
        <taxon>Gammaproteobacteria</taxon>
        <taxon>Alteromonadales</taxon>
        <taxon>Colwelliaceae</taxon>
        <taxon>Colwellia</taxon>
    </lineage>
</organism>
<dbReference type="RefSeq" id="WP_033084334.1">
    <property type="nucleotide sequence ID" value="NZ_JQEC01000071.1"/>
</dbReference>
<dbReference type="EMBL" id="JQEC01000071">
    <property type="protein sequence ID" value="KGJ87758.1"/>
    <property type="molecule type" value="Genomic_DNA"/>
</dbReference>
<dbReference type="Proteomes" id="UP000029868">
    <property type="component" value="Unassembled WGS sequence"/>
</dbReference>